<proteinExistence type="predicted"/>
<name>A0ACC2PR79_9HYME</name>
<dbReference type="EMBL" id="CM056741">
    <property type="protein sequence ID" value="KAJ8685907.1"/>
    <property type="molecule type" value="Genomic_DNA"/>
</dbReference>
<reference evidence="1" key="1">
    <citation type="submission" date="2023-04" db="EMBL/GenBank/DDBJ databases">
        <title>A chromosome-level genome assembly of the parasitoid wasp Eretmocerus hayati.</title>
        <authorList>
            <person name="Zhong Y."/>
            <person name="Liu S."/>
            <person name="Liu Y."/>
        </authorList>
    </citation>
    <scope>NUCLEOTIDE SEQUENCE</scope>
    <source>
        <strain evidence="1">ZJU_SS_LIU_2023</strain>
    </source>
</reference>
<organism evidence="1 2">
    <name type="scientific">Eretmocerus hayati</name>
    <dbReference type="NCBI Taxonomy" id="131215"/>
    <lineage>
        <taxon>Eukaryota</taxon>
        <taxon>Metazoa</taxon>
        <taxon>Ecdysozoa</taxon>
        <taxon>Arthropoda</taxon>
        <taxon>Hexapoda</taxon>
        <taxon>Insecta</taxon>
        <taxon>Pterygota</taxon>
        <taxon>Neoptera</taxon>
        <taxon>Endopterygota</taxon>
        <taxon>Hymenoptera</taxon>
        <taxon>Apocrita</taxon>
        <taxon>Proctotrupomorpha</taxon>
        <taxon>Chalcidoidea</taxon>
        <taxon>Aphelinidae</taxon>
        <taxon>Aphelininae</taxon>
        <taxon>Eretmocerus</taxon>
    </lineage>
</organism>
<sequence length="202" mass="23818">MDHRFNDMMKLFEGPNGPLKKFFVKDSFGRNGFKSRGPMHKHSALHCNNGPVLIEDDEESHENVVEFIDEIAAREYDPKNPLMTYQRYRHTRTCRRGKENKKKCRFDIPNYVMKETKVVFLLKGSERSMTKHKNNPEKIDDLMNHYFENDCEVSSEDTLQKLQLLEGIYIKAIRSSLQQPKVFLRRKSNEVAMNAYNKIILT</sequence>
<protein>
    <submittedName>
        <fullName evidence="1">Uncharacterized protein</fullName>
    </submittedName>
</protein>
<dbReference type="Proteomes" id="UP001239111">
    <property type="component" value="Chromosome 1"/>
</dbReference>
<keyword evidence="2" id="KW-1185">Reference proteome</keyword>
<evidence type="ECO:0000313" key="2">
    <source>
        <dbReference type="Proteomes" id="UP001239111"/>
    </source>
</evidence>
<gene>
    <name evidence="1" type="ORF">QAD02_021700</name>
</gene>
<accession>A0ACC2PR79</accession>
<evidence type="ECO:0000313" key="1">
    <source>
        <dbReference type="EMBL" id="KAJ8685907.1"/>
    </source>
</evidence>
<comment type="caution">
    <text evidence="1">The sequence shown here is derived from an EMBL/GenBank/DDBJ whole genome shotgun (WGS) entry which is preliminary data.</text>
</comment>